<sequence length="1683" mass="188277">MHSELQLPGFMILSCLWRKAGRVAYRAQRIADGANVCIETLDTEYPDRRQVAILNHEANIASRLDGIKGVRKVHAVVPHGSGNLALVSDHYEGSLATLLQANSNGRLPVLQVLDIARTLARILGDIHAHDIVHKALAPQNILYAPHNGALALSGFGIASELGQERQMTRLPSQPEAELAYISPEQTGRMNRSLDYRSDYYSLGALLFELLTGRPPFNADNTLEWVHSHISRLPPAPDTLTPGIPEAVSGIILKLLAKPPEERYQSSHGLEHDLSRCAVAIEKDQRLPAFPLGEKDHLQKFLIPQALYGRERELQTLFDLFEQAVAGQTSFCLVHGYSGVGKSALVNEIDQHQVRERGFLVQSKFDQFQQGEAYSALAATFRALVQQILLEPTDQLANWGRRLTSALGPNGALMIDLVPELALIIGEQPPVNALPPAESRNRLQLVLTAFLRVFASKGHPVILFLDDLQWSDTPTLNLLRHIVTSREQSHLLLIGAYRSNEVGHGHPLRLLLDELNNHARIHQIHLTPLDQQSIEQLVADALRCEPDSSRALSEMLFHRARGNPFFTNELLRQLHAQGAIWSDPGSGQWYWQLDKASWEKASNDVVEFMLDNLRQLPEETRNVLQLAACIGNSFTLQTLATIYEHSLSDTARALLPALQQYTVLPLHNDYRLAKHQDKNLAFNPDYRFQHDRVQQAAYSLIPSEELPRAHLSVGRLMLQHSGGQIADEQLIDIVNHLNQGRTLLGSDAKRQQLAEFNLRAARRAREASAYQQALDYLLVAEEMLPLDAWSRLPALMTTLAAEMQLSLYLTGRIEEADRWLEQMLEHAESPLQRADILAIRTRQNATLGRMEASIHAAIEGLALLGVNFTENPSEQDIALELQRVDEYLAGRAIPDLVNAPIIDDPATLTAMRLLMEIFAAAFLSGSKLFSYLVLKSVNLALHRGNCPESAFAYAAYGMLLCGELDEPALGYEYGKVGLAINERLDDLSLRARVIYVYAMFVHHWSNHWSSLTPWFRKGIEAGYQSGDLLYLAYSAQDCVIWDPGMDLETARQQHAENLEIVRECAYQDSLDSGSLFLQMQRNFLGDTQAPSSLSSDDFDAEHCLDAMKKRNFLTGIANHAIYSAEINLLYGNYDQALHFVKKQDQLIKSAMSLPQLVRFYIVANLTLATLYPDMDKAEQQNTRQRLEQDLARMTRWADNCAANFRHLQWLMTAELARLDGDHDAALAYFDDAIDTARLNGFLHDEATAFERAARHLLALGKRRSAEGYLRGAHGIYSRWGAQRKVELLEDEFPVLRAWGQAQFTPPGSHLSTLDIASVMKASREISGEIVLDQLLQKTLAILLENAGGQWGCLIVRAGGVLIVEAAILPEEQPAHPALPEHCMLKDYQGNSIALPMSVISQVFQRGKAVVLHDAMAESPFDRDPYTLHLHPRSVLCVPIARERFEAAVYMENDLTDAVFTDDRVELIQLLAAQAAVAIENARLYTQVQEHSRTLEEKVVERTAKLEELNKELQRLADRDGLTGVANRRSGDAYLKDTWLRLRRQPQPLSVIMLDVDHFKLFNDNYGHQMGDDCLIRIARALQTALQRSTDMVARYGGEEFILILPDTDNSGAIQVAENARQAVEALGIRHEHSTTRDRITVSVGYATMTPDEKSSAEELVYAADAALYKAKQSGRNRIHAANNA</sequence>
<dbReference type="Gene3D" id="3.40.50.300">
    <property type="entry name" value="P-loop containing nucleotide triphosphate hydrolases"/>
    <property type="match status" value="1"/>
</dbReference>
<keyword evidence="8" id="KW-1185">Reference proteome</keyword>
<dbReference type="FunFam" id="3.30.70.270:FF:000001">
    <property type="entry name" value="Diguanylate cyclase domain protein"/>
    <property type="match status" value="1"/>
</dbReference>
<gene>
    <name evidence="7" type="ORF">SAMN05216210_0865</name>
</gene>
<dbReference type="SUPFAM" id="SSF55073">
    <property type="entry name" value="Nucleotide cyclase"/>
    <property type="match status" value="1"/>
</dbReference>
<dbReference type="InterPro" id="IPR053159">
    <property type="entry name" value="Hybrid_Histidine_Kinase"/>
</dbReference>
<evidence type="ECO:0000256" key="3">
    <source>
        <dbReference type="ARBA" id="ARBA00004533"/>
    </source>
</evidence>
<dbReference type="InterPro" id="IPR041664">
    <property type="entry name" value="AAA_16"/>
</dbReference>
<reference evidence="8" key="1">
    <citation type="submission" date="2016-10" db="EMBL/GenBank/DDBJ databases">
        <authorList>
            <person name="Varghese N."/>
            <person name="Submissions S."/>
        </authorList>
    </citation>
    <scope>NUCLEOTIDE SEQUENCE [LARGE SCALE GENOMIC DNA]</scope>
    <source>
        <strain evidence="8">CECT 8338</strain>
    </source>
</reference>
<dbReference type="SMART" id="SM00267">
    <property type="entry name" value="GGDEF"/>
    <property type="match status" value="1"/>
</dbReference>
<protein>
    <submittedName>
        <fullName evidence="7">Diguanylate cyclase (GGDEF) domain-containing protein</fullName>
    </submittedName>
</protein>
<evidence type="ECO:0000313" key="8">
    <source>
        <dbReference type="Proteomes" id="UP000243924"/>
    </source>
</evidence>
<dbReference type="SMART" id="SM00220">
    <property type="entry name" value="S_TKc"/>
    <property type="match status" value="1"/>
</dbReference>
<dbReference type="GO" id="GO:0004672">
    <property type="term" value="F:protein kinase activity"/>
    <property type="evidence" value="ECO:0007669"/>
    <property type="project" value="InterPro"/>
</dbReference>
<evidence type="ECO:0000259" key="6">
    <source>
        <dbReference type="PROSITE" id="PS50887"/>
    </source>
</evidence>
<dbReference type="InterPro" id="IPR000719">
    <property type="entry name" value="Prot_kinase_dom"/>
</dbReference>
<dbReference type="Pfam" id="PF00069">
    <property type="entry name" value="Pkinase"/>
    <property type="match status" value="1"/>
</dbReference>
<dbReference type="Pfam" id="PF00990">
    <property type="entry name" value="GGDEF"/>
    <property type="match status" value="1"/>
</dbReference>
<dbReference type="Pfam" id="PF13191">
    <property type="entry name" value="AAA_16"/>
    <property type="match status" value="1"/>
</dbReference>
<dbReference type="CDD" id="cd01949">
    <property type="entry name" value="GGDEF"/>
    <property type="match status" value="1"/>
</dbReference>
<dbReference type="Pfam" id="PF01590">
    <property type="entry name" value="GAF"/>
    <property type="match status" value="1"/>
</dbReference>
<evidence type="ECO:0000256" key="1">
    <source>
        <dbReference type="ARBA" id="ARBA00001946"/>
    </source>
</evidence>
<feature type="coiled-coil region" evidence="4">
    <location>
        <begin position="1490"/>
        <end position="1517"/>
    </location>
</feature>
<dbReference type="PANTHER" id="PTHR43642:SF1">
    <property type="entry name" value="HYBRID SIGNAL TRANSDUCTION HISTIDINE KINASE G"/>
    <property type="match status" value="1"/>
</dbReference>
<feature type="domain" description="GGDEF" evidence="6">
    <location>
        <begin position="1545"/>
        <end position="1682"/>
    </location>
</feature>
<dbReference type="PROSITE" id="PS50011">
    <property type="entry name" value="PROTEIN_KINASE_DOM"/>
    <property type="match status" value="1"/>
</dbReference>
<name>A0A1H2ENE7_9GAMM</name>
<dbReference type="SUPFAM" id="SSF55781">
    <property type="entry name" value="GAF domain-like"/>
    <property type="match status" value="1"/>
</dbReference>
<dbReference type="InterPro" id="IPR029787">
    <property type="entry name" value="Nucleotide_cyclase"/>
</dbReference>
<dbReference type="STRING" id="1434072.SAMN05216210_0865"/>
<dbReference type="InterPro" id="IPR000160">
    <property type="entry name" value="GGDEF_dom"/>
</dbReference>
<organism evidence="7 8">
    <name type="scientific">Halopseudomonas salegens</name>
    <dbReference type="NCBI Taxonomy" id="1434072"/>
    <lineage>
        <taxon>Bacteria</taxon>
        <taxon>Pseudomonadati</taxon>
        <taxon>Pseudomonadota</taxon>
        <taxon>Gammaproteobacteria</taxon>
        <taxon>Pseudomonadales</taxon>
        <taxon>Pseudomonadaceae</taxon>
        <taxon>Halopseudomonas</taxon>
    </lineage>
</organism>
<dbReference type="GO" id="GO:0005524">
    <property type="term" value="F:ATP binding"/>
    <property type="evidence" value="ECO:0007669"/>
    <property type="project" value="InterPro"/>
</dbReference>
<dbReference type="InterPro" id="IPR043128">
    <property type="entry name" value="Rev_trsase/Diguanyl_cyclase"/>
</dbReference>
<comment type="cofactor">
    <cofactor evidence="1">
        <name>Mg(2+)</name>
        <dbReference type="ChEBI" id="CHEBI:18420"/>
    </cofactor>
</comment>
<proteinExistence type="predicted"/>
<dbReference type="GO" id="GO:0005886">
    <property type="term" value="C:plasma membrane"/>
    <property type="evidence" value="ECO:0007669"/>
    <property type="project" value="UniProtKB-SubCell"/>
</dbReference>
<accession>A0A1H2ENE7</accession>
<dbReference type="Gene3D" id="1.10.510.10">
    <property type="entry name" value="Transferase(Phosphotransferase) domain 1"/>
    <property type="match status" value="1"/>
</dbReference>
<dbReference type="SUPFAM" id="SSF48452">
    <property type="entry name" value="TPR-like"/>
    <property type="match status" value="1"/>
</dbReference>
<dbReference type="SMART" id="SM00065">
    <property type="entry name" value="GAF"/>
    <property type="match status" value="1"/>
</dbReference>
<dbReference type="SUPFAM" id="SSF52540">
    <property type="entry name" value="P-loop containing nucleoside triphosphate hydrolases"/>
    <property type="match status" value="1"/>
</dbReference>
<dbReference type="NCBIfam" id="TIGR00254">
    <property type="entry name" value="GGDEF"/>
    <property type="match status" value="1"/>
</dbReference>
<dbReference type="PROSITE" id="PS50887">
    <property type="entry name" value="GGDEF"/>
    <property type="match status" value="1"/>
</dbReference>
<dbReference type="InterPro" id="IPR011009">
    <property type="entry name" value="Kinase-like_dom_sf"/>
</dbReference>
<evidence type="ECO:0000259" key="5">
    <source>
        <dbReference type="PROSITE" id="PS50011"/>
    </source>
</evidence>
<dbReference type="OrthoDB" id="9801841at2"/>
<dbReference type="Proteomes" id="UP000243924">
    <property type="component" value="Chromosome I"/>
</dbReference>
<dbReference type="Pfam" id="PF25503">
    <property type="entry name" value="TPR_CHK1"/>
    <property type="match status" value="1"/>
</dbReference>
<dbReference type="InterPro" id="IPR003018">
    <property type="entry name" value="GAF"/>
</dbReference>
<dbReference type="InterPro" id="IPR029016">
    <property type="entry name" value="GAF-like_dom_sf"/>
</dbReference>
<dbReference type="InterPro" id="IPR011990">
    <property type="entry name" value="TPR-like_helical_dom_sf"/>
</dbReference>
<dbReference type="PANTHER" id="PTHR43642">
    <property type="entry name" value="HYBRID SIGNAL TRANSDUCTION HISTIDINE KINASE G"/>
    <property type="match status" value="1"/>
</dbReference>
<dbReference type="SUPFAM" id="SSF56112">
    <property type="entry name" value="Protein kinase-like (PK-like)"/>
    <property type="match status" value="1"/>
</dbReference>
<dbReference type="CDD" id="cd14014">
    <property type="entry name" value="STKc_PknB_like"/>
    <property type="match status" value="1"/>
</dbReference>
<dbReference type="EMBL" id="LT629787">
    <property type="protein sequence ID" value="SDT96268.1"/>
    <property type="molecule type" value="Genomic_DNA"/>
</dbReference>
<keyword evidence="4" id="KW-0175">Coiled coil</keyword>
<comment type="subcellular location">
    <subcellularLocation>
        <location evidence="3">Cell inner membrane</location>
    </subcellularLocation>
    <subcellularLocation>
        <location evidence="2">Membrane</location>
        <topology evidence="2">Single-pass membrane protein</topology>
    </subcellularLocation>
</comment>
<dbReference type="Gene3D" id="3.30.70.270">
    <property type="match status" value="1"/>
</dbReference>
<feature type="domain" description="Protein kinase" evidence="5">
    <location>
        <begin position="10"/>
        <end position="274"/>
    </location>
</feature>
<dbReference type="RefSeq" id="WP_092384483.1">
    <property type="nucleotide sequence ID" value="NZ_LT629787.1"/>
</dbReference>
<evidence type="ECO:0000313" key="7">
    <source>
        <dbReference type="EMBL" id="SDT96268.1"/>
    </source>
</evidence>
<dbReference type="InterPro" id="IPR027417">
    <property type="entry name" value="P-loop_NTPase"/>
</dbReference>
<evidence type="ECO:0000256" key="4">
    <source>
        <dbReference type="SAM" id="Coils"/>
    </source>
</evidence>
<dbReference type="Gene3D" id="3.30.450.40">
    <property type="match status" value="1"/>
</dbReference>
<evidence type="ECO:0000256" key="2">
    <source>
        <dbReference type="ARBA" id="ARBA00004167"/>
    </source>
</evidence>